<dbReference type="Pfam" id="PF01758">
    <property type="entry name" value="SBF"/>
    <property type="match status" value="1"/>
</dbReference>
<dbReference type="InterPro" id="IPR004710">
    <property type="entry name" value="Bilac:Na_transpt"/>
</dbReference>
<dbReference type="InterPro" id="IPR002657">
    <property type="entry name" value="BilAc:Na_symport/Acr3"/>
</dbReference>
<proteinExistence type="predicted"/>
<dbReference type="RefSeq" id="WP_259414968.1">
    <property type="nucleotide sequence ID" value="NZ_JANWGH010000003.1"/>
</dbReference>
<comment type="caution">
    <text evidence="6">The sequence shown here is derived from an EMBL/GenBank/DDBJ whole genome shotgun (WGS) entry which is preliminary data.</text>
</comment>
<dbReference type="Gene3D" id="1.20.1530.20">
    <property type="match status" value="1"/>
</dbReference>
<evidence type="ECO:0000313" key="7">
    <source>
        <dbReference type="Proteomes" id="UP001206788"/>
    </source>
</evidence>
<keyword evidence="3 5" id="KW-1133">Transmembrane helix</keyword>
<feature type="transmembrane region" description="Helical" evidence="5">
    <location>
        <begin position="33"/>
        <end position="53"/>
    </location>
</feature>
<evidence type="ECO:0000256" key="5">
    <source>
        <dbReference type="SAM" id="Phobius"/>
    </source>
</evidence>
<evidence type="ECO:0000256" key="4">
    <source>
        <dbReference type="ARBA" id="ARBA00023136"/>
    </source>
</evidence>
<feature type="transmembrane region" description="Helical" evidence="5">
    <location>
        <begin position="214"/>
        <end position="238"/>
    </location>
</feature>
<name>A0ABT2GBI7_9BACT</name>
<dbReference type="PANTHER" id="PTHR10361">
    <property type="entry name" value="SODIUM-BILE ACID COTRANSPORTER"/>
    <property type="match status" value="1"/>
</dbReference>
<dbReference type="PANTHER" id="PTHR10361:SF28">
    <property type="entry name" value="P3 PROTEIN-RELATED"/>
    <property type="match status" value="1"/>
</dbReference>
<feature type="transmembrane region" description="Helical" evidence="5">
    <location>
        <begin position="65"/>
        <end position="88"/>
    </location>
</feature>
<dbReference type="EMBL" id="JANWGH010000003">
    <property type="protein sequence ID" value="MCS5491302.1"/>
    <property type="molecule type" value="Genomic_DNA"/>
</dbReference>
<accession>A0ABT2GBI7</accession>
<keyword evidence="7" id="KW-1185">Reference proteome</keyword>
<feature type="transmembrane region" description="Helical" evidence="5">
    <location>
        <begin position="94"/>
        <end position="114"/>
    </location>
</feature>
<dbReference type="Proteomes" id="UP001206788">
    <property type="component" value="Unassembled WGS sequence"/>
</dbReference>
<feature type="transmembrane region" description="Helical" evidence="5">
    <location>
        <begin position="190"/>
        <end position="208"/>
    </location>
</feature>
<sequence>MKNYLFPTLVVLIVCLALLFPGILVNWGGFETSLLIVPLLQLIMFGVGTEMSLGDFLGVVKMPKGVLIGMTCQFTIMPFLGFSLARIFSFPPEIAAGLILVGSSPSGLASNVMSYLSKANLALSVTMTAVATALAPVLTPFLMSWLGGAYVPVDFLSMMWSIIQIVIIPVVLGLIFNHFMKGKAAWLDQILPVLSMGGIILIIGVITANGRDSLLQIGILLVIACLLHNILGYVLGYASARVLGLDEKSSRTVAFEVGMQNSGLASGIAVQMGKIATVGLAPAVFGPLMNFTGSLLASFWRKKSEANQ</sequence>
<gene>
    <name evidence="6" type="ORF">NY014_12715</name>
</gene>
<protein>
    <submittedName>
        <fullName evidence="6">Bile acid:sodium symporter family protein</fullName>
    </submittedName>
</protein>
<reference evidence="6 7" key="1">
    <citation type="submission" date="2022-08" db="EMBL/GenBank/DDBJ databases">
        <title>Algoriphagus sp. CAU 1643 isolated from mud.</title>
        <authorList>
            <person name="Kim W."/>
        </authorList>
    </citation>
    <scope>NUCLEOTIDE SEQUENCE [LARGE SCALE GENOMIC DNA]</scope>
    <source>
        <strain evidence="6 7">CAU 1643</strain>
    </source>
</reference>
<keyword evidence="4 5" id="KW-0472">Membrane</keyword>
<organism evidence="6 7">
    <name type="scientific">Algoriphagus limi</name>
    <dbReference type="NCBI Taxonomy" id="2975273"/>
    <lineage>
        <taxon>Bacteria</taxon>
        <taxon>Pseudomonadati</taxon>
        <taxon>Bacteroidota</taxon>
        <taxon>Cytophagia</taxon>
        <taxon>Cytophagales</taxon>
        <taxon>Cyclobacteriaceae</taxon>
        <taxon>Algoriphagus</taxon>
    </lineage>
</organism>
<keyword evidence="2 5" id="KW-0812">Transmembrane</keyword>
<evidence type="ECO:0000256" key="1">
    <source>
        <dbReference type="ARBA" id="ARBA00004141"/>
    </source>
</evidence>
<feature type="transmembrane region" description="Helical" evidence="5">
    <location>
        <begin position="121"/>
        <end position="146"/>
    </location>
</feature>
<feature type="transmembrane region" description="Helical" evidence="5">
    <location>
        <begin position="158"/>
        <end position="178"/>
    </location>
</feature>
<dbReference type="InterPro" id="IPR038770">
    <property type="entry name" value="Na+/solute_symporter_sf"/>
</dbReference>
<evidence type="ECO:0000313" key="6">
    <source>
        <dbReference type="EMBL" id="MCS5491302.1"/>
    </source>
</evidence>
<comment type="subcellular location">
    <subcellularLocation>
        <location evidence="1">Membrane</location>
        <topology evidence="1">Multi-pass membrane protein</topology>
    </subcellularLocation>
</comment>
<evidence type="ECO:0000256" key="3">
    <source>
        <dbReference type="ARBA" id="ARBA00022989"/>
    </source>
</evidence>
<feature type="transmembrane region" description="Helical" evidence="5">
    <location>
        <begin position="5"/>
        <end position="27"/>
    </location>
</feature>
<evidence type="ECO:0000256" key="2">
    <source>
        <dbReference type="ARBA" id="ARBA00022692"/>
    </source>
</evidence>